<evidence type="ECO:0000256" key="1">
    <source>
        <dbReference type="SAM" id="MobiDB-lite"/>
    </source>
</evidence>
<evidence type="ECO:0000313" key="3">
    <source>
        <dbReference type="Proteomes" id="UP000053789"/>
    </source>
</evidence>
<feature type="region of interest" description="Disordered" evidence="1">
    <location>
        <begin position="696"/>
        <end position="734"/>
    </location>
</feature>
<feature type="compositionally biased region" description="Polar residues" evidence="1">
    <location>
        <begin position="246"/>
        <end position="255"/>
    </location>
</feature>
<feature type="region of interest" description="Disordered" evidence="1">
    <location>
        <begin position="475"/>
        <end position="564"/>
    </location>
</feature>
<feature type="compositionally biased region" description="Polar residues" evidence="1">
    <location>
        <begin position="475"/>
        <end position="484"/>
    </location>
</feature>
<protein>
    <submittedName>
        <fullName evidence="2">Uncharacterized protein</fullName>
    </submittedName>
</protein>
<feature type="compositionally biased region" description="Polar residues" evidence="1">
    <location>
        <begin position="554"/>
        <end position="564"/>
    </location>
</feature>
<feature type="compositionally biased region" description="Pro residues" evidence="1">
    <location>
        <begin position="338"/>
        <end position="350"/>
    </location>
</feature>
<dbReference type="GeneID" id="27701843"/>
<accession>A0A0D2EJS3</accession>
<feature type="compositionally biased region" description="Polar residues" evidence="1">
    <location>
        <begin position="364"/>
        <end position="374"/>
    </location>
</feature>
<feature type="region of interest" description="Disordered" evidence="1">
    <location>
        <begin position="1"/>
        <end position="53"/>
    </location>
</feature>
<reference evidence="2" key="1">
    <citation type="submission" date="2015-01" db="EMBL/GenBank/DDBJ databases">
        <title>The Genome Sequence of Cladophialophora bantiana CBS 173.52.</title>
        <authorList>
            <consortium name="The Broad Institute Genomics Platform"/>
            <person name="Cuomo C."/>
            <person name="de Hoog S."/>
            <person name="Gorbushina A."/>
            <person name="Stielow B."/>
            <person name="Teixiera M."/>
            <person name="Abouelleil A."/>
            <person name="Chapman S.B."/>
            <person name="Priest M."/>
            <person name="Young S.K."/>
            <person name="Wortman J."/>
            <person name="Nusbaum C."/>
            <person name="Birren B."/>
        </authorList>
    </citation>
    <scope>NUCLEOTIDE SEQUENCE [LARGE SCALE GENOMIC DNA]</scope>
    <source>
        <strain evidence="2">CBS 173.52</strain>
    </source>
</reference>
<organism evidence="2 3">
    <name type="scientific">Cladophialophora bantiana (strain ATCC 10958 / CBS 173.52 / CDC B-1940 / NIH 8579)</name>
    <name type="common">Xylohypha bantiana</name>
    <dbReference type="NCBI Taxonomy" id="1442370"/>
    <lineage>
        <taxon>Eukaryota</taxon>
        <taxon>Fungi</taxon>
        <taxon>Dikarya</taxon>
        <taxon>Ascomycota</taxon>
        <taxon>Pezizomycotina</taxon>
        <taxon>Eurotiomycetes</taxon>
        <taxon>Chaetothyriomycetidae</taxon>
        <taxon>Chaetothyriales</taxon>
        <taxon>Herpotrichiellaceae</taxon>
        <taxon>Cladophialophora</taxon>
    </lineage>
</organism>
<feature type="region of interest" description="Disordered" evidence="1">
    <location>
        <begin position="177"/>
        <end position="197"/>
    </location>
</feature>
<feature type="region of interest" description="Disordered" evidence="1">
    <location>
        <begin position="284"/>
        <end position="455"/>
    </location>
</feature>
<dbReference type="EMBL" id="KN846993">
    <property type="protein sequence ID" value="KIW90271.1"/>
    <property type="molecule type" value="Genomic_DNA"/>
</dbReference>
<feature type="compositionally biased region" description="Polar residues" evidence="1">
    <location>
        <begin position="696"/>
        <end position="719"/>
    </location>
</feature>
<feature type="region of interest" description="Disordered" evidence="1">
    <location>
        <begin position="121"/>
        <end position="146"/>
    </location>
</feature>
<evidence type="ECO:0000313" key="2">
    <source>
        <dbReference type="EMBL" id="KIW90271.1"/>
    </source>
</evidence>
<proteinExistence type="predicted"/>
<sequence>MSFRPLPAAEHAQAQYQHSPRTPTVLIPLPPPPPPPPPRDGQTAASPVRLGHVPFPPPLNINIASARGLSTQGPVSAPLLHGPFSPTYLNSPVPSPQSAIPMAARVSAVYNVPYDPREWVGGSRRASFGSDGRNTGAQAEEGLSNPPPPYSAAAAAAAVAAATGVNVREAISAGSTISPADSTFTAPGNQSQLDTPTSTVGVLSPLNQGSNYLADSGQTITDTNGLKYFNPPGRPGGFDHRPGPLSISSQQNGSRPGSAMGVPRHPLGTTLSINTVAAQQSMPLPPQIDANLGPVPAPPGSRRAASADACSSHPSSVQSREGSTSRSSSKQRSWHPGLPLPGPPPGPPPSALRSQSAGGGLTLGQPQAAGTNSRPSHRIPIHAPLLSPMPPTPANWRDESTHRSSSRTPMPLHIETTNLDRPGSTPAGLTRSAAVRVSSAKGLLERRKQRRSLHEGQLADLSALTIDTDPWFNSLSPTGISPDQSPIFGPLAPGRASPETARKGLRTSSRTRNRSQGNDNECQALDSPYPPALSRRSGRTPLVPPKALPTPPLSQKNPTSAHSILPSAASSVSELGQVEYDSFMQEASRRHQQFLMKENQANTELERLQIFMEYIVEESKIRRQHYPSPFADGTFNPEEAKQRLFPDSRTTGAVEVRATTPGRMRSPMHGMRADPSQHADMWSKEYRPELSPIASMSNDELSSRGRTASRWWQSQTGSETDGAPKKMKRSKRESKYMGLSALSMQEVLSEAATPTNINEVYSSTEGYPDEKVNPETFGIYDDLEPPPVQETTPPNPLTPVGLDISRFITLPPPYPRHYPAVNNSHPKLATYRRLVRTLSDLSELQSRRSRHNLSVEALRTEHKRKITEGQKSFKTNISAQINEGSITFAEAAEAEQALKMEENMAEKACLQAEFDTLQDVVINPMHEMLHDRATQLNAHMTALTEQLVADMQASDLDRPQQEGDAMPEILEYLTQLKWLFETRETVHKEIFDLLTERNDKYKAIVLLPYHQVSNFEKIRDTEDFFNRDSAERHKAFCEEALIRYQSFVDLVAEHVQGEVELQSSAFWDIAPGLVDLIQKIPDDMNQLGTIVIPDAEYEENPVYRQFPQQYLFTLLDHAEKSTYQFIESQSNLNCLLHEVKVSLIAARCRATEARRARAKLDGPVAGEDPIQVRDEQEKAATAELKQQVAMIEEQWLEALGSALQSKKGQVKMFLESVGGWDDSIQAGE</sequence>
<dbReference type="AlphaFoldDB" id="A0A0D2EJS3"/>
<keyword evidence="3" id="KW-1185">Reference proteome</keyword>
<dbReference type="Proteomes" id="UP000053789">
    <property type="component" value="Unassembled WGS sequence"/>
</dbReference>
<dbReference type="RefSeq" id="XP_016616940.1">
    <property type="nucleotide sequence ID" value="XM_016766642.1"/>
</dbReference>
<feature type="compositionally biased region" description="Low complexity" evidence="1">
    <location>
        <begin position="300"/>
        <end position="331"/>
    </location>
</feature>
<gene>
    <name evidence="2" type="ORF">Z519_08915</name>
</gene>
<feature type="compositionally biased region" description="Pro residues" evidence="1">
    <location>
        <begin position="542"/>
        <end position="552"/>
    </location>
</feature>
<feature type="compositionally biased region" description="Basic residues" evidence="1">
    <location>
        <begin position="503"/>
        <end position="513"/>
    </location>
</feature>
<feature type="compositionally biased region" description="Pro residues" evidence="1">
    <location>
        <begin position="28"/>
        <end position="39"/>
    </location>
</feature>
<dbReference type="HOGENOM" id="CLU_002370_0_0_1"/>
<dbReference type="OrthoDB" id="5367052at2759"/>
<name>A0A0D2EJS3_CLAB1</name>
<dbReference type="VEuPathDB" id="FungiDB:Z519_08915"/>
<feature type="region of interest" description="Disordered" evidence="1">
    <location>
        <begin position="230"/>
        <end position="268"/>
    </location>
</feature>